<organism evidence="7 8">
    <name type="scientific">Aspergillus granulosus</name>
    <dbReference type="NCBI Taxonomy" id="176169"/>
    <lineage>
        <taxon>Eukaryota</taxon>
        <taxon>Fungi</taxon>
        <taxon>Dikarya</taxon>
        <taxon>Ascomycota</taxon>
        <taxon>Pezizomycotina</taxon>
        <taxon>Eurotiomycetes</taxon>
        <taxon>Eurotiomycetidae</taxon>
        <taxon>Eurotiales</taxon>
        <taxon>Aspergillaceae</taxon>
        <taxon>Aspergillus</taxon>
        <taxon>Aspergillus subgen. Nidulantes</taxon>
    </lineage>
</organism>
<dbReference type="Gene3D" id="2.70.50.70">
    <property type="match status" value="1"/>
</dbReference>
<evidence type="ECO:0000256" key="1">
    <source>
        <dbReference type="ARBA" id="ARBA00001973"/>
    </source>
</evidence>
<feature type="chain" id="PRO_5046540257" evidence="5">
    <location>
        <begin position="17"/>
        <end position="314"/>
    </location>
</feature>
<keyword evidence="7" id="KW-0378">Hydrolase</keyword>
<accession>A0ABR4GRL3</accession>
<name>A0ABR4GRL3_9EURO</name>
<dbReference type="PANTHER" id="PTHR33353">
    <property type="entry name" value="PUTATIVE (AFU_ORTHOLOGUE AFUA_1G12560)-RELATED"/>
    <property type="match status" value="1"/>
</dbReference>
<dbReference type="GO" id="GO:0016787">
    <property type="term" value="F:hydrolase activity"/>
    <property type="evidence" value="ECO:0007669"/>
    <property type="project" value="UniProtKB-KW"/>
</dbReference>
<dbReference type="CDD" id="cd21175">
    <property type="entry name" value="LPMO_AA9"/>
    <property type="match status" value="1"/>
</dbReference>
<protein>
    <submittedName>
        <fullName evidence="7">Glycosyl hydrolase family 61-domain-containing protein</fullName>
    </submittedName>
</protein>
<evidence type="ECO:0000259" key="6">
    <source>
        <dbReference type="Pfam" id="PF03443"/>
    </source>
</evidence>
<gene>
    <name evidence="7" type="ORF">BJX63DRAFT_426568</name>
</gene>
<dbReference type="InterPro" id="IPR005103">
    <property type="entry name" value="AA9_LPMO"/>
</dbReference>
<keyword evidence="3" id="KW-0964">Secreted</keyword>
<dbReference type="PANTHER" id="PTHR33353:SF34">
    <property type="entry name" value="ENDO-BETA-1,4-GLUCANASE D"/>
    <property type="match status" value="1"/>
</dbReference>
<comment type="caution">
    <text evidence="7">The sequence shown here is derived from an EMBL/GenBank/DDBJ whole genome shotgun (WGS) entry which is preliminary data.</text>
</comment>
<keyword evidence="4" id="KW-1015">Disulfide bond</keyword>
<dbReference type="EMBL" id="JBFXLT010000260">
    <property type="protein sequence ID" value="KAL2801710.1"/>
    <property type="molecule type" value="Genomic_DNA"/>
</dbReference>
<evidence type="ECO:0000256" key="5">
    <source>
        <dbReference type="SAM" id="SignalP"/>
    </source>
</evidence>
<evidence type="ECO:0000256" key="4">
    <source>
        <dbReference type="ARBA" id="ARBA00023157"/>
    </source>
</evidence>
<proteinExistence type="predicted"/>
<evidence type="ECO:0000313" key="7">
    <source>
        <dbReference type="EMBL" id="KAL2801710.1"/>
    </source>
</evidence>
<feature type="domain" description="Auxiliary Activity family 9 catalytic" evidence="6">
    <location>
        <begin position="17"/>
        <end position="217"/>
    </location>
</feature>
<comment type="cofactor">
    <cofactor evidence="1">
        <name>Cu(2+)</name>
        <dbReference type="ChEBI" id="CHEBI:29036"/>
    </cofactor>
</comment>
<evidence type="ECO:0000313" key="8">
    <source>
        <dbReference type="Proteomes" id="UP001610334"/>
    </source>
</evidence>
<dbReference type="Pfam" id="PF03443">
    <property type="entry name" value="AA9"/>
    <property type="match status" value="1"/>
</dbReference>
<dbReference type="InterPro" id="IPR049892">
    <property type="entry name" value="AA9"/>
</dbReference>
<sequence length="314" mass="33143">MAFPATILALAGSAAAHGFVKNININGQDYGGYLVDTYPWADAPDLIAWSTTATDTGYVEDFTGPDVICHEGGTPGPLSGEVTAGGVVTLTWNQWLSDHKGPVINYLASCNGDCANVNPNVLEFFKIAEMGYVDGVWATDTLIAQGNSWDVLIPEDIKAGGYVLRHEIIALHGAFQLYPQCINLQVKGGGYVAPAGTLGVDLYTGDEPGLNTNIWSGLEEYIIPGPPLYTEGGESAVSSLIPSTTLATTTLRTDSAPWSSVYNRPDVPCTPCADTSTRSRTFQAPTVTQLTATETTTTTEISDLIQLTINGASG</sequence>
<evidence type="ECO:0000256" key="2">
    <source>
        <dbReference type="ARBA" id="ARBA00004613"/>
    </source>
</evidence>
<dbReference type="Proteomes" id="UP001610334">
    <property type="component" value="Unassembled WGS sequence"/>
</dbReference>
<comment type="subcellular location">
    <subcellularLocation>
        <location evidence="2">Secreted</location>
    </subcellularLocation>
</comment>
<reference evidence="7 8" key="1">
    <citation type="submission" date="2024-07" db="EMBL/GenBank/DDBJ databases">
        <title>Section-level genome sequencing and comparative genomics of Aspergillus sections Usti and Cavernicolus.</title>
        <authorList>
            <consortium name="Lawrence Berkeley National Laboratory"/>
            <person name="Nybo J.L."/>
            <person name="Vesth T.C."/>
            <person name="Theobald S."/>
            <person name="Frisvad J.C."/>
            <person name="Larsen T.O."/>
            <person name="Kjaerboelling I."/>
            <person name="Rothschild-Mancinelli K."/>
            <person name="Lyhne E.K."/>
            <person name="Kogle M.E."/>
            <person name="Barry K."/>
            <person name="Clum A."/>
            <person name="Na H."/>
            <person name="Ledsgaard L."/>
            <person name="Lin J."/>
            <person name="Lipzen A."/>
            <person name="Kuo A."/>
            <person name="Riley R."/>
            <person name="Mondo S."/>
            <person name="Labutti K."/>
            <person name="Haridas S."/>
            <person name="Pangalinan J."/>
            <person name="Salamov A.A."/>
            <person name="Simmons B.A."/>
            <person name="Magnuson J.K."/>
            <person name="Chen J."/>
            <person name="Drula E."/>
            <person name="Henrissat B."/>
            <person name="Wiebenga A."/>
            <person name="Lubbers R.J."/>
            <person name="Gomes A.C."/>
            <person name="Makela M.R."/>
            <person name="Stajich J."/>
            <person name="Grigoriev I.V."/>
            <person name="Mortensen U.H."/>
            <person name="De Vries R.P."/>
            <person name="Baker S.E."/>
            <person name="Andersen M.R."/>
        </authorList>
    </citation>
    <scope>NUCLEOTIDE SEQUENCE [LARGE SCALE GENOMIC DNA]</scope>
    <source>
        <strain evidence="7 8">CBS 588.65</strain>
    </source>
</reference>
<feature type="signal peptide" evidence="5">
    <location>
        <begin position="1"/>
        <end position="16"/>
    </location>
</feature>
<keyword evidence="5" id="KW-0732">Signal</keyword>
<evidence type="ECO:0000256" key="3">
    <source>
        <dbReference type="ARBA" id="ARBA00022525"/>
    </source>
</evidence>
<keyword evidence="8" id="KW-1185">Reference proteome</keyword>